<dbReference type="InterPro" id="IPR051446">
    <property type="entry name" value="HTH_trans_reg/aminotransferase"/>
</dbReference>
<dbReference type="InterPro" id="IPR015422">
    <property type="entry name" value="PyrdxlP-dep_Trfase_small"/>
</dbReference>
<comment type="similarity">
    <text evidence="1">In the C-terminal section; belongs to the class-I pyridoxal-phosphate-dependent aminotransferase family.</text>
</comment>
<dbReference type="InterPro" id="IPR015421">
    <property type="entry name" value="PyrdxlP-dep_Trfase_major"/>
</dbReference>
<keyword evidence="7" id="KW-0808">Transferase</keyword>
<keyword evidence="5" id="KW-0804">Transcription</keyword>
<dbReference type="Pfam" id="PF00155">
    <property type="entry name" value="Aminotran_1_2"/>
    <property type="match status" value="1"/>
</dbReference>
<dbReference type="EMBL" id="JACJLL010000045">
    <property type="protein sequence ID" value="MBM6819401.1"/>
    <property type="molecule type" value="Genomic_DNA"/>
</dbReference>
<dbReference type="SUPFAM" id="SSF46785">
    <property type="entry name" value="Winged helix' DNA-binding domain"/>
    <property type="match status" value="1"/>
</dbReference>
<sequence>MIFSKIDFNDEEPLYLQIENYIRSMIDSNLLVSNGKLPATRELSKLLGVSRNSVITAYENLEEKGILYTVKGRGTFVSEVKSINEDGWKVSWSEKANDYGNLAEKLDIVKSEIPWEKNLISFKSISPDGELFDMEEFKKAFLNRISVEGHKILNYGYAKGYKPLIEHLLKYMNTKGVDTIGKDIIITNGFTEGLEMILTAYTNKGDKIICENPTHNTAIKIMKVHGVEVVGVSMTEEGIDTNELEEKLKSNDIKFGYLIPSYHNPTGIVMKGERRYSVYNLFKKYNVPIIEDGFNEELLYNSTHVSPIAALDNGGSGVVYIGSFSKILFPGIRVGWILADKNVIDILESVKRCKNIHTSFLDQGILYEYLRSGAFEKQIKKVRKVYKEKYEFAIKCINKYINPTFIWGEGGLHIYIRIEGVDSRQLLEECYKEGVIFTPGDIFSVDDSCKECLRLGLSRLSIEEIEQGIKIIGEVIKNLKIINI</sequence>
<keyword evidence="8" id="KW-1185">Reference proteome</keyword>
<dbReference type="InterPro" id="IPR004839">
    <property type="entry name" value="Aminotransferase_I/II_large"/>
</dbReference>
<dbReference type="InterPro" id="IPR036390">
    <property type="entry name" value="WH_DNA-bd_sf"/>
</dbReference>
<dbReference type="PROSITE" id="PS50949">
    <property type="entry name" value="HTH_GNTR"/>
    <property type="match status" value="1"/>
</dbReference>
<keyword evidence="4" id="KW-0238">DNA-binding</keyword>
<keyword evidence="2" id="KW-0663">Pyridoxal phosphate</keyword>
<evidence type="ECO:0000256" key="3">
    <source>
        <dbReference type="ARBA" id="ARBA00023015"/>
    </source>
</evidence>
<dbReference type="InterPro" id="IPR000524">
    <property type="entry name" value="Tscrpt_reg_HTH_GntR"/>
</dbReference>
<protein>
    <submittedName>
        <fullName evidence="7">PLP-dependent aminotransferase family protein</fullName>
    </submittedName>
</protein>
<evidence type="ECO:0000259" key="6">
    <source>
        <dbReference type="PROSITE" id="PS50949"/>
    </source>
</evidence>
<dbReference type="PRINTS" id="PR00035">
    <property type="entry name" value="HTHGNTR"/>
</dbReference>
<dbReference type="InterPro" id="IPR036388">
    <property type="entry name" value="WH-like_DNA-bd_sf"/>
</dbReference>
<dbReference type="PANTHER" id="PTHR46577">
    <property type="entry name" value="HTH-TYPE TRANSCRIPTIONAL REGULATORY PROTEIN GABR"/>
    <property type="match status" value="1"/>
</dbReference>
<accession>A0ABS2FHF5</accession>
<keyword evidence="7" id="KW-0032">Aminotransferase</keyword>
<dbReference type="Pfam" id="PF00392">
    <property type="entry name" value="GntR"/>
    <property type="match status" value="1"/>
</dbReference>
<dbReference type="PANTHER" id="PTHR46577:SF1">
    <property type="entry name" value="HTH-TYPE TRANSCRIPTIONAL REGULATORY PROTEIN GABR"/>
    <property type="match status" value="1"/>
</dbReference>
<comment type="caution">
    <text evidence="7">The sequence shown here is derived from an EMBL/GenBank/DDBJ whole genome shotgun (WGS) entry which is preliminary data.</text>
</comment>
<gene>
    <name evidence="7" type="ORF">H6A19_08630</name>
</gene>
<evidence type="ECO:0000256" key="4">
    <source>
        <dbReference type="ARBA" id="ARBA00023125"/>
    </source>
</evidence>
<dbReference type="CDD" id="cd07377">
    <property type="entry name" value="WHTH_GntR"/>
    <property type="match status" value="1"/>
</dbReference>
<dbReference type="CDD" id="cd00609">
    <property type="entry name" value="AAT_like"/>
    <property type="match status" value="1"/>
</dbReference>
<evidence type="ECO:0000313" key="7">
    <source>
        <dbReference type="EMBL" id="MBM6819401.1"/>
    </source>
</evidence>
<dbReference type="GO" id="GO:0008483">
    <property type="term" value="F:transaminase activity"/>
    <property type="evidence" value="ECO:0007669"/>
    <property type="project" value="UniProtKB-KW"/>
</dbReference>
<dbReference type="Gene3D" id="3.90.1150.10">
    <property type="entry name" value="Aspartate Aminotransferase, domain 1"/>
    <property type="match status" value="1"/>
</dbReference>
<dbReference type="Gene3D" id="3.40.640.10">
    <property type="entry name" value="Type I PLP-dependent aspartate aminotransferase-like (Major domain)"/>
    <property type="match status" value="1"/>
</dbReference>
<evidence type="ECO:0000256" key="1">
    <source>
        <dbReference type="ARBA" id="ARBA00005384"/>
    </source>
</evidence>
<dbReference type="Proteomes" id="UP000767334">
    <property type="component" value="Unassembled WGS sequence"/>
</dbReference>
<dbReference type="Gene3D" id="1.10.10.10">
    <property type="entry name" value="Winged helix-like DNA-binding domain superfamily/Winged helix DNA-binding domain"/>
    <property type="match status" value="1"/>
</dbReference>
<evidence type="ECO:0000313" key="8">
    <source>
        <dbReference type="Proteomes" id="UP000767334"/>
    </source>
</evidence>
<organism evidence="7 8">
    <name type="scientific">Clostridium saudiense</name>
    <dbReference type="NCBI Taxonomy" id="1414720"/>
    <lineage>
        <taxon>Bacteria</taxon>
        <taxon>Bacillati</taxon>
        <taxon>Bacillota</taxon>
        <taxon>Clostridia</taxon>
        <taxon>Eubacteriales</taxon>
        <taxon>Clostridiaceae</taxon>
        <taxon>Clostridium</taxon>
    </lineage>
</organism>
<keyword evidence="3" id="KW-0805">Transcription regulation</keyword>
<dbReference type="InterPro" id="IPR015424">
    <property type="entry name" value="PyrdxlP-dep_Trfase"/>
</dbReference>
<evidence type="ECO:0000256" key="5">
    <source>
        <dbReference type="ARBA" id="ARBA00023163"/>
    </source>
</evidence>
<reference evidence="7 8" key="1">
    <citation type="journal article" date="2021" name="Sci. Rep.">
        <title>The distribution of antibiotic resistance genes in chicken gut microbiota commensals.</title>
        <authorList>
            <person name="Juricova H."/>
            <person name="Matiasovicova J."/>
            <person name="Kubasova T."/>
            <person name="Cejkova D."/>
            <person name="Rychlik I."/>
        </authorList>
    </citation>
    <scope>NUCLEOTIDE SEQUENCE [LARGE SCALE GENOMIC DNA]</scope>
    <source>
        <strain evidence="7 8">An435</strain>
    </source>
</reference>
<evidence type="ECO:0000256" key="2">
    <source>
        <dbReference type="ARBA" id="ARBA00022898"/>
    </source>
</evidence>
<dbReference type="SUPFAM" id="SSF53383">
    <property type="entry name" value="PLP-dependent transferases"/>
    <property type="match status" value="1"/>
</dbReference>
<dbReference type="SMART" id="SM00345">
    <property type="entry name" value="HTH_GNTR"/>
    <property type="match status" value="1"/>
</dbReference>
<proteinExistence type="inferred from homology"/>
<feature type="domain" description="HTH gntR-type" evidence="6">
    <location>
        <begin position="12"/>
        <end position="80"/>
    </location>
</feature>
<name>A0ABS2FHF5_9CLOT</name>